<organism evidence="2 3">
    <name type="scientific">Synaphobranchus kaupii</name>
    <name type="common">Kaup's arrowtooth eel</name>
    <dbReference type="NCBI Taxonomy" id="118154"/>
    <lineage>
        <taxon>Eukaryota</taxon>
        <taxon>Metazoa</taxon>
        <taxon>Chordata</taxon>
        <taxon>Craniata</taxon>
        <taxon>Vertebrata</taxon>
        <taxon>Euteleostomi</taxon>
        <taxon>Actinopterygii</taxon>
        <taxon>Neopterygii</taxon>
        <taxon>Teleostei</taxon>
        <taxon>Anguilliformes</taxon>
        <taxon>Synaphobranchidae</taxon>
        <taxon>Synaphobranchus</taxon>
    </lineage>
</organism>
<evidence type="ECO:0000313" key="3">
    <source>
        <dbReference type="Proteomes" id="UP001152622"/>
    </source>
</evidence>
<gene>
    <name evidence="2" type="ORF">SKAU_G00242080</name>
</gene>
<protein>
    <submittedName>
        <fullName evidence="2">Uncharacterized protein</fullName>
    </submittedName>
</protein>
<comment type="caution">
    <text evidence="2">The sequence shown here is derived from an EMBL/GenBank/DDBJ whole genome shotgun (WGS) entry which is preliminary data.</text>
</comment>
<keyword evidence="1" id="KW-0732">Signal</keyword>
<evidence type="ECO:0000313" key="2">
    <source>
        <dbReference type="EMBL" id="KAJ8352732.1"/>
    </source>
</evidence>
<evidence type="ECO:0000256" key="1">
    <source>
        <dbReference type="SAM" id="SignalP"/>
    </source>
</evidence>
<keyword evidence="3" id="KW-1185">Reference proteome</keyword>
<dbReference type="Proteomes" id="UP001152622">
    <property type="component" value="Chromosome 8"/>
</dbReference>
<proteinExistence type="predicted"/>
<accession>A0A9Q1F7M8</accession>
<dbReference type="EMBL" id="JAINUF010000008">
    <property type="protein sequence ID" value="KAJ8352732.1"/>
    <property type="molecule type" value="Genomic_DNA"/>
</dbReference>
<dbReference type="AlphaFoldDB" id="A0A9Q1F7M8"/>
<feature type="chain" id="PRO_5040332475" evidence="1">
    <location>
        <begin position="28"/>
        <end position="82"/>
    </location>
</feature>
<feature type="signal peptide" evidence="1">
    <location>
        <begin position="1"/>
        <end position="27"/>
    </location>
</feature>
<reference evidence="2" key="1">
    <citation type="journal article" date="2023" name="Science">
        <title>Genome structures resolve the early diversification of teleost fishes.</title>
        <authorList>
            <person name="Parey E."/>
            <person name="Louis A."/>
            <person name="Montfort J."/>
            <person name="Bouchez O."/>
            <person name="Roques C."/>
            <person name="Iampietro C."/>
            <person name="Lluch J."/>
            <person name="Castinel A."/>
            <person name="Donnadieu C."/>
            <person name="Desvignes T."/>
            <person name="Floi Bucao C."/>
            <person name="Jouanno E."/>
            <person name="Wen M."/>
            <person name="Mejri S."/>
            <person name="Dirks R."/>
            <person name="Jansen H."/>
            <person name="Henkel C."/>
            <person name="Chen W.J."/>
            <person name="Zahm M."/>
            <person name="Cabau C."/>
            <person name="Klopp C."/>
            <person name="Thompson A.W."/>
            <person name="Robinson-Rechavi M."/>
            <person name="Braasch I."/>
            <person name="Lecointre G."/>
            <person name="Bobe J."/>
            <person name="Postlethwait J.H."/>
            <person name="Berthelot C."/>
            <person name="Roest Crollius H."/>
            <person name="Guiguen Y."/>
        </authorList>
    </citation>
    <scope>NUCLEOTIDE SEQUENCE</scope>
    <source>
        <tissue evidence="2">Blood</tissue>
    </source>
</reference>
<name>A0A9Q1F7M8_SYNKA</name>
<sequence length="82" mass="8274">MAQPSGRKCDFSLAAAVILQLCGAVMAHRGAVMAADVTALDASVWRSARSFVMATGALGIGAEGRLSEQSAVGARPADGRAL</sequence>